<dbReference type="EMBL" id="JXAK01000002">
    <property type="protein sequence ID" value="KIL42352.1"/>
    <property type="molecule type" value="Genomic_DNA"/>
</dbReference>
<dbReference type="Pfam" id="PF00174">
    <property type="entry name" value="Oxidored_molyb"/>
    <property type="match status" value="1"/>
</dbReference>
<name>A0ABR5AN06_9BACL</name>
<protein>
    <submittedName>
        <fullName evidence="2">Oxidoreductase</fullName>
    </submittedName>
</protein>
<gene>
    <name evidence="2" type="ORF">SD70_01595</name>
</gene>
<dbReference type="PANTHER" id="PTHR43032:SF4">
    <property type="entry name" value="OXIDOREDUCTASE MOLYBDOPTERIN-BINDING DOMAIN-CONTAINING PROTEIN"/>
    <property type="match status" value="1"/>
</dbReference>
<keyword evidence="3" id="KW-1185">Reference proteome</keyword>
<proteinExistence type="predicted"/>
<evidence type="ECO:0000259" key="1">
    <source>
        <dbReference type="Pfam" id="PF00174"/>
    </source>
</evidence>
<dbReference type="InterPro" id="IPR000572">
    <property type="entry name" value="OxRdtase_Mopterin-bd_dom"/>
</dbReference>
<dbReference type="Gene3D" id="3.90.420.10">
    <property type="entry name" value="Oxidoreductase, molybdopterin-binding domain"/>
    <property type="match status" value="1"/>
</dbReference>
<dbReference type="CDD" id="cd02109">
    <property type="entry name" value="arch_bact_SO_family_Moco"/>
    <property type="match status" value="1"/>
</dbReference>
<reference evidence="2 3" key="1">
    <citation type="submission" date="2014-12" db="EMBL/GenBank/DDBJ databases">
        <title>Draft genome sequence of Paenibacillus kamchatkensis strain B-2647.</title>
        <authorList>
            <person name="Karlyshev A.V."/>
            <person name="Kudryashova E.B."/>
        </authorList>
    </citation>
    <scope>NUCLEOTIDE SEQUENCE [LARGE SCALE GENOMIC DNA]</scope>
    <source>
        <strain evidence="2 3">VKM B-2647</strain>
    </source>
</reference>
<organism evidence="2 3">
    <name type="scientific">Gordoniibacillus kamchatkensis</name>
    <dbReference type="NCBI Taxonomy" id="1590651"/>
    <lineage>
        <taxon>Bacteria</taxon>
        <taxon>Bacillati</taxon>
        <taxon>Bacillota</taxon>
        <taxon>Bacilli</taxon>
        <taxon>Bacillales</taxon>
        <taxon>Paenibacillaceae</taxon>
        <taxon>Gordoniibacillus</taxon>
    </lineage>
</organism>
<dbReference type="InterPro" id="IPR036374">
    <property type="entry name" value="OxRdtase_Mopterin-bd_sf"/>
</dbReference>
<evidence type="ECO:0000313" key="2">
    <source>
        <dbReference type="EMBL" id="KIL42352.1"/>
    </source>
</evidence>
<dbReference type="PANTHER" id="PTHR43032">
    <property type="entry name" value="PROTEIN-METHIONINE-SULFOXIDE REDUCTASE"/>
    <property type="match status" value="1"/>
</dbReference>
<sequence length="224" mass="25800">MHEKAKRIQQMKIDTAAVADPALADRLPPGQVWTGRFPILHEGEVPAYDMSSWSLRLFGEVENERSLSFDEILHLPQTEVRCDIHCVTRWSKADTVWQGVRFRDLVAGLKVKPGAKYVMIHADPDYDTNVPLADLLGDQVLLAHSYNGAPLTPKHGYPLRLLVPHLYFWKSAKWIRGIEFMKEDRLGFWERNGFHAYGDPFGEERFSGEALPIPEDEWVRKEYD</sequence>
<dbReference type="SUPFAM" id="SSF56524">
    <property type="entry name" value="Oxidoreductase molybdopterin-binding domain"/>
    <property type="match status" value="1"/>
</dbReference>
<comment type="caution">
    <text evidence="2">The sequence shown here is derived from an EMBL/GenBank/DDBJ whole genome shotgun (WGS) entry which is preliminary data.</text>
</comment>
<evidence type="ECO:0000313" key="3">
    <source>
        <dbReference type="Proteomes" id="UP000031967"/>
    </source>
</evidence>
<dbReference type="RefSeq" id="WP_041045194.1">
    <property type="nucleotide sequence ID" value="NZ_JXAK01000002.1"/>
</dbReference>
<accession>A0ABR5AN06</accession>
<feature type="domain" description="Oxidoreductase molybdopterin-binding" evidence="1">
    <location>
        <begin position="43"/>
        <end position="189"/>
    </location>
</feature>
<dbReference type="Proteomes" id="UP000031967">
    <property type="component" value="Unassembled WGS sequence"/>
</dbReference>